<feature type="domain" description="Calponin-homology (CH)" evidence="6">
    <location>
        <begin position="361"/>
        <end position="467"/>
    </location>
</feature>
<dbReference type="FunFam" id="1.10.418.10:FF:000077">
    <property type="entry name" value="Related to alpha-actinin"/>
    <property type="match status" value="1"/>
</dbReference>
<dbReference type="GO" id="GO:0003779">
    <property type="term" value="F:actin binding"/>
    <property type="evidence" value="ECO:0007669"/>
    <property type="project" value="UniProtKB-KW"/>
</dbReference>
<evidence type="ECO:0000256" key="5">
    <source>
        <dbReference type="SAM" id="MobiDB-lite"/>
    </source>
</evidence>
<dbReference type="Gene3D" id="1.10.418.10">
    <property type="entry name" value="Calponin-like domain"/>
    <property type="match status" value="2"/>
</dbReference>
<feature type="region of interest" description="Disordered" evidence="5">
    <location>
        <begin position="157"/>
        <end position="189"/>
    </location>
</feature>
<dbReference type="STRING" id="1229664.N4TYT0"/>
<dbReference type="PANTHER" id="PTHR11915">
    <property type="entry name" value="SPECTRIN/FILAMIN RELATED CYTOSKELETAL PROTEIN"/>
    <property type="match status" value="1"/>
</dbReference>
<keyword evidence="4" id="KW-0009">Actin-binding</keyword>
<dbReference type="SUPFAM" id="SSF47473">
    <property type="entry name" value="EF-hand"/>
    <property type="match status" value="2"/>
</dbReference>
<dbReference type="InterPro" id="IPR011992">
    <property type="entry name" value="EF-hand-dom_pair"/>
</dbReference>
<dbReference type="AlphaFoldDB" id="N4TYT0"/>
<dbReference type="InterPro" id="IPR036872">
    <property type="entry name" value="CH_dom_sf"/>
</dbReference>
<dbReference type="PROSITE" id="PS50021">
    <property type="entry name" value="CH"/>
    <property type="match status" value="2"/>
</dbReference>
<evidence type="ECO:0000256" key="3">
    <source>
        <dbReference type="ARBA" id="ARBA00022837"/>
    </source>
</evidence>
<feature type="region of interest" description="Disordered" evidence="5">
    <location>
        <begin position="764"/>
        <end position="794"/>
    </location>
</feature>
<gene>
    <name evidence="7" type="ORF">FOC1_g10013627</name>
</gene>
<reference evidence="8" key="2">
    <citation type="journal article" date="2014" name="PLoS ONE">
        <title>Genome and Transcriptome Analysis of the Fungal Pathogen Fusarium oxysporum f. sp. cubense Causing Banana Vascular Wilt Disease.</title>
        <authorList>
            <person name="Guo L."/>
            <person name="Han L."/>
            <person name="Yang L."/>
            <person name="Zeng H."/>
            <person name="Fan D."/>
            <person name="Zhu Y."/>
            <person name="Feng Y."/>
            <person name="Wang G."/>
            <person name="Peng C."/>
            <person name="Jiang X."/>
            <person name="Zhou D."/>
            <person name="Ni P."/>
            <person name="Liang C."/>
            <person name="Liu L."/>
            <person name="Wang J."/>
            <person name="Mao C."/>
            <person name="Fang X."/>
            <person name="Peng M."/>
            <person name="Huang J."/>
        </authorList>
    </citation>
    <scope>NUCLEOTIDE SEQUENCE [LARGE SCALE GENOMIC DNA]</scope>
    <source>
        <strain evidence="8">race 1</strain>
    </source>
</reference>
<feature type="region of interest" description="Disordered" evidence="5">
    <location>
        <begin position="1"/>
        <end position="20"/>
    </location>
</feature>
<dbReference type="SMART" id="SM01184">
    <property type="entry name" value="efhand_Ca_insen"/>
    <property type="match status" value="1"/>
</dbReference>
<keyword evidence="3" id="KW-0106">Calcium</keyword>
<comment type="similarity">
    <text evidence="1">Belongs to the alpha-actinin family.</text>
</comment>
<dbReference type="FunFam" id="1.10.238.10:FF:000223">
    <property type="entry name" value="Related to alpha-actinin"/>
    <property type="match status" value="1"/>
</dbReference>
<dbReference type="InterPro" id="IPR014837">
    <property type="entry name" value="EF-hand_Ca_insen"/>
</dbReference>
<dbReference type="FunFam" id="1.20.58.60:FF:000279">
    <property type="entry name" value="Calponin domain-containing protein"/>
    <property type="match status" value="1"/>
</dbReference>
<keyword evidence="2" id="KW-0677">Repeat</keyword>
<accession>N4TYT0</accession>
<dbReference type="Pfam" id="PF08726">
    <property type="entry name" value="EFhand_Ca_insen"/>
    <property type="match status" value="1"/>
</dbReference>
<dbReference type="SUPFAM" id="SSF47576">
    <property type="entry name" value="Calponin-homology domain, CH-domain"/>
    <property type="match status" value="1"/>
</dbReference>
<dbReference type="PROSITE" id="PS00019">
    <property type="entry name" value="ACTININ_1"/>
    <property type="match status" value="1"/>
</dbReference>
<dbReference type="FunFam" id="1.10.418.10:FF:000030">
    <property type="entry name" value="Related to alpha-actinin"/>
    <property type="match status" value="1"/>
</dbReference>
<dbReference type="SMART" id="SM00033">
    <property type="entry name" value="CH"/>
    <property type="match status" value="2"/>
</dbReference>
<evidence type="ECO:0000256" key="2">
    <source>
        <dbReference type="ARBA" id="ARBA00022737"/>
    </source>
</evidence>
<evidence type="ECO:0000259" key="6">
    <source>
        <dbReference type="PROSITE" id="PS50021"/>
    </source>
</evidence>
<evidence type="ECO:0000256" key="4">
    <source>
        <dbReference type="ARBA" id="ARBA00023203"/>
    </source>
</evidence>
<dbReference type="Pfam" id="PF00307">
    <property type="entry name" value="CH"/>
    <property type="match status" value="2"/>
</dbReference>
<dbReference type="Gene3D" id="1.20.58.60">
    <property type="match status" value="1"/>
</dbReference>
<evidence type="ECO:0000313" key="8">
    <source>
        <dbReference type="Proteomes" id="UP000016928"/>
    </source>
</evidence>
<dbReference type="OMA" id="HHELEFS"/>
<protein>
    <submittedName>
        <fullName evidence="7">Alpha-actinin-like protein 1</fullName>
    </submittedName>
</protein>
<sequence>MDATKDSAQAFQGMLPLQPGNVEGNEKFPNFCLHADAQSSDDCDCNQQQRYQENKEDYYVYQTDLSINNNSNQHHQHFHNSPSASISASSRLSYISTVSASASSSSSRISTASFESLPITPISVFEASPHSPRSLSNRLSSPVTGFIARRRTFTQDSCSLSYSPPSSPTPRTRRDKSQLHAARVQRSGSRTTNTTFLLGLQIGKQSTNSRRFPPSASTPADALAAVEPPHDQKLTRMAFAEQQRWVTVQQKTFTKWLNTKIEARNLEVKDLVKDLSDGVMLIHLLECLSHESLGRYASKPKLRVQKFENANLALDFVKSRGIQMTNIGAEDVVDGNQKIVLGLIWTLILRFTISDINEEGMSAKEGLLLWCQRKTACYDEVEVRDFSASWNDGLAFCALLDIHRPDLIDYDALDKKDHRGNMQLAFDIAHKEIGIPKLLDVEDVCDVAKPDERSLMTYIAYWFHAFSQMEKVENAGRRVEKFVNNMQGAWEMQSAYERRMRALLQAIQEQIEVWKQATFEGTYADAKAQSNQFFEYKKGKKRQWVAEKSDLATLLGNIKTKLGTYRLRPYDPPAELSLDALERKWAELASNEMTRAQLINETIRDIKNALRKSFADKANDFAMALNTMQLAISGLDGDVEDQLHHELEFSAALASLGLVFSEDEMHDYFLETSGGRDYVTFEQFIRFMVDVTEDQNTAEQVFQSFREVADGKPYVTEMDLRHSLVPDEVIDQLIEIMPPHSGPDMSEDRGMPQYDYISFMEKLINDQNNQQENPEATQQNRSDAEPQSPHTNGV</sequence>
<reference evidence="8" key="1">
    <citation type="submission" date="2012-09" db="EMBL/GenBank/DDBJ databases">
        <title>Genome sequencing and comparative transcriptomics of race 1 and race 4 of banana pathogen: Fusarium oxysporum f. sp. cubense.</title>
        <authorList>
            <person name="Fang X."/>
            <person name="Huang J."/>
        </authorList>
    </citation>
    <scope>NUCLEOTIDE SEQUENCE [LARGE SCALE GENOMIC DNA]</scope>
    <source>
        <strain evidence="8">race 1</strain>
    </source>
</reference>
<dbReference type="OrthoDB" id="10017054at2759"/>
<feature type="compositionally biased region" description="Polar residues" evidence="5">
    <location>
        <begin position="1"/>
        <end position="10"/>
    </location>
</feature>
<dbReference type="Proteomes" id="UP000016928">
    <property type="component" value="Unassembled WGS sequence"/>
</dbReference>
<dbReference type="InterPro" id="IPR001589">
    <property type="entry name" value="Actinin_actin-bd_CS"/>
</dbReference>
<dbReference type="SUPFAM" id="SSF46966">
    <property type="entry name" value="Spectrin repeat"/>
    <property type="match status" value="1"/>
</dbReference>
<name>N4TYT0_FUSC1</name>
<dbReference type="HOGENOM" id="CLU_005217_0_1_1"/>
<dbReference type="InterPro" id="IPR001715">
    <property type="entry name" value="CH_dom"/>
</dbReference>
<organism evidence="7 8">
    <name type="scientific">Fusarium oxysporum f. sp. cubense (strain race 1)</name>
    <name type="common">Panama disease fungus</name>
    <dbReference type="NCBI Taxonomy" id="1229664"/>
    <lineage>
        <taxon>Eukaryota</taxon>
        <taxon>Fungi</taxon>
        <taxon>Dikarya</taxon>
        <taxon>Ascomycota</taxon>
        <taxon>Pezizomycotina</taxon>
        <taxon>Sordariomycetes</taxon>
        <taxon>Hypocreomycetidae</taxon>
        <taxon>Hypocreales</taxon>
        <taxon>Nectriaceae</taxon>
        <taxon>Fusarium</taxon>
        <taxon>Fusarium oxysporum species complex</taxon>
    </lineage>
</organism>
<dbReference type="PROSITE" id="PS00020">
    <property type="entry name" value="ACTININ_2"/>
    <property type="match status" value="1"/>
</dbReference>
<dbReference type="Gene3D" id="1.10.238.10">
    <property type="entry name" value="EF-hand"/>
    <property type="match status" value="1"/>
</dbReference>
<dbReference type="VEuPathDB" id="FungiDB:FOC1_g10013627"/>
<feature type="domain" description="Calponin-homology (CH)" evidence="6">
    <location>
        <begin position="247"/>
        <end position="352"/>
    </location>
</feature>
<dbReference type="EMBL" id="KB730528">
    <property type="protein sequence ID" value="ENH64357.1"/>
    <property type="molecule type" value="Genomic_DNA"/>
</dbReference>
<evidence type="ECO:0000313" key="7">
    <source>
        <dbReference type="EMBL" id="ENH64357.1"/>
    </source>
</evidence>
<dbReference type="CDD" id="cd21215">
    <property type="entry name" value="CH_SpAIN1-like_rpt1"/>
    <property type="match status" value="1"/>
</dbReference>
<dbReference type="CDD" id="cd21291">
    <property type="entry name" value="CH_SpAIN1-like_rpt2"/>
    <property type="match status" value="1"/>
</dbReference>
<feature type="compositionally biased region" description="Polar residues" evidence="5">
    <location>
        <begin position="765"/>
        <end position="781"/>
    </location>
</feature>
<evidence type="ECO:0000256" key="1">
    <source>
        <dbReference type="ARBA" id="ARBA00010255"/>
    </source>
</evidence>
<proteinExistence type="inferred from homology"/>